<dbReference type="RefSeq" id="WP_338447046.1">
    <property type="nucleotide sequence ID" value="NZ_CP144918.1"/>
</dbReference>
<feature type="transmembrane region" description="Helical" evidence="1">
    <location>
        <begin position="95"/>
        <end position="115"/>
    </location>
</feature>
<feature type="transmembrane region" description="Helical" evidence="1">
    <location>
        <begin position="212"/>
        <end position="230"/>
    </location>
</feature>
<feature type="transmembrane region" description="Helical" evidence="1">
    <location>
        <begin position="236"/>
        <end position="259"/>
    </location>
</feature>
<feature type="transmembrane region" description="Helical" evidence="1">
    <location>
        <begin position="173"/>
        <end position="191"/>
    </location>
</feature>
<gene>
    <name evidence="3" type="ORF">V5F89_04460</name>
</gene>
<dbReference type="InterPro" id="IPR018677">
    <property type="entry name" value="DUF2157"/>
</dbReference>
<keyword evidence="1" id="KW-0472">Membrane</keyword>
<feature type="domain" description="DUF2157" evidence="2">
    <location>
        <begin position="8"/>
        <end position="144"/>
    </location>
</feature>
<sequence>MIGRKLSAWQRAGLLDEQTAAAIRAYEADHARPLALWAVIGIGALAIGLGLVSVVAANWEDIPGRLRLAVHFASLAALAVLLWRGPGERPWAQEAALFVFGALGLAFFGHLGQVYQTSAPLWQPLSLWLVLFGPAILLRGASWLTAILLAGVAVWASWAFADTAGPLFGAEQRAGAAIGLATALPVLLAPLGAAMRGRDGRGDFWRRFEQLGFAYAIGCASLVAVASGFGEPDGDGLFSFGARMAQVVVGLAAAALLVGARRDRSGQALGGAVAGAALTILLSRMVDGSQLGAALLFMALWIGVALAALHGGWRDVFQLAVAAVAARLVILSFELASDLLTSGFGLIVAGVLILGVAWAAVRLSRHFAPPREETA</sequence>
<feature type="transmembrane region" description="Helical" evidence="1">
    <location>
        <begin position="65"/>
        <end position="83"/>
    </location>
</feature>
<reference evidence="3 4" key="1">
    <citation type="submission" date="2024-02" db="EMBL/GenBank/DDBJ databases">
        <title>The whole genome sequence of five bacterial samples isolated from Abu Dhabi Sabkha-shore region.</title>
        <authorList>
            <person name="Sudalaimuthuasari N."/>
            <person name="Sarfraz B."/>
            <person name="Tuyisabe J.D."/>
            <person name="Mugisha Ntwali L.D.M."/>
            <person name="Ali A.I.A.A."/>
            <person name="Almansoori S.Z.A."/>
            <person name="Alajami H.S.A."/>
            <person name="Almeqbaali A.A.S."/>
            <person name="Kundu B."/>
            <person name="Saeed E.E."/>
            <person name="Sukumarinath V."/>
            <person name="Mishra A.K."/>
            <person name="Hazzouri K.M."/>
            <person name="Almaskari R."/>
            <person name="Sharma A.K."/>
            <person name="Amiri K.M.A."/>
        </authorList>
    </citation>
    <scope>NUCLEOTIDE SEQUENCE [LARGE SCALE GENOMIC DNA]</scope>
    <source>
        <strain evidence="4">kcgeb_sd</strain>
    </source>
</reference>
<feature type="transmembrane region" description="Helical" evidence="1">
    <location>
        <begin position="339"/>
        <end position="361"/>
    </location>
</feature>
<keyword evidence="4" id="KW-1185">Reference proteome</keyword>
<accession>A0ABZ2D5D7</accession>
<keyword evidence="1" id="KW-0812">Transmembrane</keyword>
<evidence type="ECO:0000313" key="3">
    <source>
        <dbReference type="EMBL" id="WWA48161.1"/>
    </source>
</evidence>
<organism evidence="3 4">
    <name type="scientific">Pelagerythrobacter marensis</name>
    <dbReference type="NCBI Taxonomy" id="543877"/>
    <lineage>
        <taxon>Bacteria</taxon>
        <taxon>Pseudomonadati</taxon>
        <taxon>Pseudomonadota</taxon>
        <taxon>Alphaproteobacteria</taxon>
        <taxon>Sphingomonadales</taxon>
        <taxon>Erythrobacteraceae</taxon>
        <taxon>Pelagerythrobacter</taxon>
    </lineage>
</organism>
<evidence type="ECO:0000313" key="4">
    <source>
        <dbReference type="Proteomes" id="UP001335183"/>
    </source>
</evidence>
<evidence type="ECO:0000256" key="1">
    <source>
        <dbReference type="SAM" id="Phobius"/>
    </source>
</evidence>
<feature type="transmembrane region" description="Helical" evidence="1">
    <location>
        <begin position="143"/>
        <end position="161"/>
    </location>
</feature>
<evidence type="ECO:0000259" key="2">
    <source>
        <dbReference type="Pfam" id="PF09925"/>
    </source>
</evidence>
<name>A0ABZ2D5D7_9SPHN</name>
<proteinExistence type="predicted"/>
<dbReference type="Proteomes" id="UP001335183">
    <property type="component" value="Chromosome"/>
</dbReference>
<feature type="transmembrane region" description="Helical" evidence="1">
    <location>
        <begin position="34"/>
        <end position="59"/>
    </location>
</feature>
<keyword evidence="1" id="KW-1133">Transmembrane helix</keyword>
<protein>
    <submittedName>
        <fullName evidence="3">DUF2157 domain-containing protein</fullName>
    </submittedName>
</protein>
<feature type="transmembrane region" description="Helical" evidence="1">
    <location>
        <begin position="121"/>
        <end position="138"/>
    </location>
</feature>
<dbReference type="EMBL" id="CP144918">
    <property type="protein sequence ID" value="WWA48161.1"/>
    <property type="molecule type" value="Genomic_DNA"/>
</dbReference>
<dbReference type="Pfam" id="PF09925">
    <property type="entry name" value="DUF2157"/>
    <property type="match status" value="1"/>
</dbReference>
<feature type="transmembrane region" description="Helical" evidence="1">
    <location>
        <begin position="291"/>
        <end position="309"/>
    </location>
</feature>